<evidence type="ECO:0000259" key="7">
    <source>
        <dbReference type="Pfam" id="PF00462"/>
    </source>
</evidence>
<organism evidence="8 9">
    <name type="scientific">Caulobacter phage CcrPW</name>
    <dbReference type="NCBI Taxonomy" id="2283271"/>
    <lineage>
        <taxon>Viruses</taxon>
        <taxon>Duplodnaviria</taxon>
        <taxon>Heunggongvirae</taxon>
        <taxon>Uroviricota</taxon>
        <taxon>Caudoviricetes</taxon>
        <taxon>Jeanschmidtviridae</taxon>
        <taxon>Colossusvirus</taxon>
        <taxon>Colossusvirus PW</taxon>
    </lineage>
</organism>
<dbReference type="GO" id="GO:0004748">
    <property type="term" value="F:ribonucleoside-diphosphate reductase activity, thioredoxin disulfide as acceptor"/>
    <property type="evidence" value="ECO:0007669"/>
    <property type="project" value="UniProtKB-EC"/>
</dbReference>
<dbReference type="Proteomes" id="UP000259026">
    <property type="component" value="Segment"/>
</dbReference>
<dbReference type="InterPro" id="IPR033909">
    <property type="entry name" value="RNR_small"/>
</dbReference>
<gene>
    <name evidence="8" type="ORF">CcrPW_gp150c</name>
</gene>
<dbReference type="NCBIfam" id="NF007186">
    <property type="entry name" value="PRK09614.1-5"/>
    <property type="match status" value="1"/>
</dbReference>
<dbReference type="CDD" id="cd01049">
    <property type="entry name" value="RNRR2"/>
    <property type="match status" value="1"/>
</dbReference>
<dbReference type="SUPFAM" id="SSF47240">
    <property type="entry name" value="Ferritin-like"/>
    <property type="match status" value="1"/>
</dbReference>
<dbReference type="InterPro" id="IPR036249">
    <property type="entry name" value="Thioredoxin-like_sf"/>
</dbReference>
<dbReference type="InterPro" id="IPR000358">
    <property type="entry name" value="RNR_small_fam"/>
</dbReference>
<dbReference type="PROSITE" id="PS51354">
    <property type="entry name" value="GLUTAREDOXIN_2"/>
    <property type="match status" value="1"/>
</dbReference>
<dbReference type="Pfam" id="PF00268">
    <property type="entry name" value="Ribonuc_red_sm"/>
    <property type="match status" value="1"/>
</dbReference>
<keyword evidence="9" id="KW-1185">Reference proteome</keyword>
<protein>
    <recommendedName>
        <fullName evidence="3">ribonucleoside-diphosphate reductase</fullName>
        <ecNumber evidence="3">1.17.4.1</ecNumber>
    </recommendedName>
</protein>
<dbReference type="Gene3D" id="3.40.30.10">
    <property type="entry name" value="Glutaredoxin"/>
    <property type="match status" value="1"/>
</dbReference>
<dbReference type="EC" id="1.17.4.1" evidence="3"/>
<dbReference type="SUPFAM" id="SSF52833">
    <property type="entry name" value="Thioredoxin-like"/>
    <property type="match status" value="1"/>
</dbReference>
<dbReference type="Pfam" id="PF00462">
    <property type="entry name" value="Glutaredoxin"/>
    <property type="match status" value="1"/>
</dbReference>
<name>A0A385ED99_9CAUD</name>
<dbReference type="PANTHER" id="PTHR23409">
    <property type="entry name" value="RIBONUCLEOSIDE-DIPHOSPHATE REDUCTASE SMALL CHAIN"/>
    <property type="match status" value="1"/>
</dbReference>
<evidence type="ECO:0000313" key="9">
    <source>
        <dbReference type="Proteomes" id="UP000259026"/>
    </source>
</evidence>
<dbReference type="InterPro" id="IPR012348">
    <property type="entry name" value="RNR-like"/>
</dbReference>
<feature type="domain" description="Glutaredoxin" evidence="7">
    <location>
        <begin position="388"/>
        <end position="446"/>
    </location>
</feature>
<keyword evidence="6" id="KW-0408">Iron</keyword>
<evidence type="ECO:0000256" key="6">
    <source>
        <dbReference type="ARBA" id="ARBA00023004"/>
    </source>
</evidence>
<comment type="similarity">
    <text evidence="2">Belongs to the ribonucleoside diphosphate reductase small chain family.</text>
</comment>
<dbReference type="GO" id="GO:0009263">
    <property type="term" value="P:deoxyribonucleotide biosynthetic process"/>
    <property type="evidence" value="ECO:0007669"/>
    <property type="project" value="InterPro"/>
</dbReference>
<dbReference type="PANTHER" id="PTHR23409:SF18">
    <property type="entry name" value="RIBONUCLEOSIDE-DIPHOSPHATE REDUCTASE SUBUNIT M2"/>
    <property type="match status" value="1"/>
</dbReference>
<sequence>MSDLFSTRDYYKPFQYPWAYKAYKLMRDIAWEPHEAPMDKDILDWNMKLNPKEKGLLTQLFRFFTQADIDIASGYFDKYAPRFKLPELRMMIGAFIAAEANHIDAYSTLIETLGLPEVEYKAFQEYEAMRKKHEYMFERESGKGIADLMVDIAVFSAFGEGMQLFSSFALLMSFQRRGLMKGMTTIVEWSIRDESLHVESMIKLLHELIKEHPRAWNDETKKRVYDACRAMVTLEDAFIDQCTNLGEVEGFTAAEAKEYIRYIADRRLLQLGLKPNYGVKENPFDWLDWIMNAPTHTNFFEQRSTEYGKGETPGWPNAFDFLKRGPLLIEGGAGKIAKLLAAEATDGCEEDGFCAVPEGVVHPIELVLPLSHGGSITIDMQIEPEFRVYTKPGCQHCDDAKALLKAKGLVFEAIELPEAEQRQAKFAEVNSKWGATGWQSSPMIFTLNGDEEVEFIGGASDLRTYLKE</sequence>
<dbReference type="GO" id="GO:0046872">
    <property type="term" value="F:metal ion binding"/>
    <property type="evidence" value="ECO:0007669"/>
    <property type="project" value="UniProtKB-KW"/>
</dbReference>
<dbReference type="UniPathway" id="UPA00326"/>
<accession>A0A385ED99</accession>
<evidence type="ECO:0000256" key="4">
    <source>
        <dbReference type="ARBA" id="ARBA00022723"/>
    </source>
</evidence>
<dbReference type="EMBL" id="MH588545">
    <property type="protein sequence ID" value="AXQ68689.1"/>
    <property type="molecule type" value="Genomic_DNA"/>
</dbReference>
<keyword evidence="4" id="KW-0479">Metal-binding</keyword>
<evidence type="ECO:0000256" key="3">
    <source>
        <dbReference type="ARBA" id="ARBA00012274"/>
    </source>
</evidence>
<dbReference type="Gene3D" id="1.10.620.20">
    <property type="entry name" value="Ribonucleotide Reductase, subunit A"/>
    <property type="match status" value="1"/>
</dbReference>
<reference evidence="8 9" key="2">
    <citation type="submission" date="2018-09" db="EMBL/GenBank/DDBJ databases">
        <title>Giant CbK-like Caulobacter bacteriophages have genetically divergent genomes.</title>
        <authorList>
            <person name="Wilson K."/>
            <person name="Ely B."/>
        </authorList>
    </citation>
    <scope>NUCLEOTIDE SEQUENCE [LARGE SCALE GENOMIC DNA]</scope>
</reference>
<dbReference type="InterPro" id="IPR009078">
    <property type="entry name" value="Ferritin-like_SF"/>
</dbReference>
<comment type="cofactor">
    <cofactor evidence="1">
        <name>Fe cation</name>
        <dbReference type="ChEBI" id="CHEBI:24875"/>
    </cofactor>
</comment>
<keyword evidence="5" id="KW-0560">Oxidoreductase</keyword>
<evidence type="ECO:0000256" key="2">
    <source>
        <dbReference type="ARBA" id="ARBA00009303"/>
    </source>
</evidence>
<evidence type="ECO:0000313" key="8">
    <source>
        <dbReference type="EMBL" id="AXQ68689.1"/>
    </source>
</evidence>
<proteinExistence type="inferred from homology"/>
<dbReference type="InterPro" id="IPR002109">
    <property type="entry name" value="Glutaredoxin"/>
</dbReference>
<evidence type="ECO:0000256" key="5">
    <source>
        <dbReference type="ARBA" id="ARBA00023002"/>
    </source>
</evidence>
<reference evidence="9" key="1">
    <citation type="submission" date="2018-07" db="EMBL/GenBank/DDBJ databases">
        <title>Giant CbK-like Caulobacter bacteriophages have genetically divergent genomes.</title>
        <authorList>
            <person name="Wilson K.M."/>
            <person name="Ely B."/>
        </authorList>
    </citation>
    <scope>NUCLEOTIDE SEQUENCE [LARGE SCALE GENOMIC DNA]</scope>
</reference>
<evidence type="ECO:0000256" key="1">
    <source>
        <dbReference type="ARBA" id="ARBA00001962"/>
    </source>
</evidence>